<dbReference type="AlphaFoldDB" id="A0ABD1LCB7"/>
<dbReference type="NCBIfam" id="TIGR00756">
    <property type="entry name" value="PPR"/>
    <property type="match status" value="4"/>
</dbReference>
<accession>A0ABD1LCB7</accession>
<dbReference type="FunFam" id="1.25.40.10:FF:000329">
    <property type="entry name" value="Pentatricopeptide repeat-containing protein"/>
    <property type="match status" value="1"/>
</dbReference>
<proteinExistence type="predicted"/>
<dbReference type="Proteomes" id="UP001603857">
    <property type="component" value="Unassembled WGS sequence"/>
</dbReference>
<feature type="repeat" description="PPR" evidence="2">
    <location>
        <begin position="331"/>
        <end position="365"/>
    </location>
</feature>
<dbReference type="InterPro" id="IPR046960">
    <property type="entry name" value="PPR_At4g14850-like_plant"/>
</dbReference>
<dbReference type="InterPro" id="IPR046848">
    <property type="entry name" value="E_motif"/>
</dbReference>
<dbReference type="Pfam" id="PF13041">
    <property type="entry name" value="PPR_2"/>
    <property type="match status" value="2"/>
</dbReference>
<dbReference type="Pfam" id="PF01535">
    <property type="entry name" value="PPR"/>
    <property type="match status" value="2"/>
</dbReference>
<keyword evidence="1" id="KW-0677">Repeat</keyword>
<feature type="repeat" description="PPR" evidence="2">
    <location>
        <begin position="300"/>
        <end position="330"/>
    </location>
</feature>
<protein>
    <submittedName>
        <fullName evidence="3">Uncharacterized protein</fullName>
    </submittedName>
</protein>
<dbReference type="EMBL" id="JBGMDY010000010">
    <property type="protein sequence ID" value="KAL2321160.1"/>
    <property type="molecule type" value="Genomic_DNA"/>
</dbReference>
<feature type="repeat" description="PPR" evidence="2">
    <location>
        <begin position="195"/>
        <end position="229"/>
    </location>
</feature>
<dbReference type="PANTHER" id="PTHR47926:SF401">
    <property type="entry name" value="PENTATRICOPEPTIDE REPEAT-CONTAINING PROTEIN"/>
    <property type="match status" value="1"/>
</dbReference>
<evidence type="ECO:0000256" key="1">
    <source>
        <dbReference type="ARBA" id="ARBA00022737"/>
    </source>
</evidence>
<gene>
    <name evidence="3" type="ORF">Fmac_030129</name>
</gene>
<dbReference type="SUPFAM" id="SSF48452">
    <property type="entry name" value="TPR-like"/>
    <property type="match status" value="1"/>
</dbReference>
<dbReference type="Gene3D" id="1.25.40.10">
    <property type="entry name" value="Tetratricopeptide repeat domain"/>
    <property type="match status" value="3"/>
</dbReference>
<evidence type="ECO:0000256" key="2">
    <source>
        <dbReference type="PROSITE-ProRule" id="PRU00708"/>
    </source>
</evidence>
<evidence type="ECO:0000313" key="3">
    <source>
        <dbReference type="EMBL" id="KAL2321160.1"/>
    </source>
</evidence>
<keyword evidence="4" id="KW-1185">Reference proteome</keyword>
<sequence length="545" mass="61536">MMMVTLLEFRTLESLSLTLKSTLSRLIEQCKNLRDLKEIHAQILKSPTLHSGDQYYLITRLLFFCSFSNYGSFSYAANVFHMTKDPDLRVYNIMIRAYTSMEEGDAIGTHFCKALVLHKQMLCRNIVPNCLTFPFLLKGCTRCLDGATGQVFHAQVIKFGFLKDVFVGNSLIGLYMACGLLNSASKMFDEMLVTDVVTWNSMVIGCLRNGGLDMAMDLFRKMNGRNIITWNSIITGLAQGGRAKESLELFHEMQLLSDYAAVKPDKITITSVLSACAQLGAIDHGKWVHSYLRRNKIVCDVVIGTALVNMYGKCGDVQKAYEIFKEMPEKDASAWTVMISVFALHGLGWKAVNCFQEMERAGVKPNHVTFVGLLSACAHSGLVDQGRWCFDVMKRVYSIEPQVHHYACMVDVLSRAMLFDESEILIRSMPMKPDVYVWGALLGGCQMHRNVELGEKVALHLIDLEPHNHAFYVNLCDIYAKAGRFDAARRIRNLMKERRIDKKIPGCSMIEIDGEVQEFSVGGSSELPMKELVFILNRLRNEMKI</sequence>
<evidence type="ECO:0000313" key="4">
    <source>
        <dbReference type="Proteomes" id="UP001603857"/>
    </source>
</evidence>
<dbReference type="PANTHER" id="PTHR47926">
    <property type="entry name" value="PENTATRICOPEPTIDE REPEAT-CONTAINING PROTEIN"/>
    <property type="match status" value="1"/>
</dbReference>
<comment type="caution">
    <text evidence="3">The sequence shown here is derived from an EMBL/GenBank/DDBJ whole genome shotgun (WGS) entry which is preliminary data.</text>
</comment>
<name>A0ABD1LCB7_9FABA</name>
<dbReference type="FunFam" id="1.25.40.10:FF:001679">
    <property type="entry name" value="Pentatricopeptide repeat-containing protein At5g61800"/>
    <property type="match status" value="1"/>
</dbReference>
<dbReference type="InterPro" id="IPR011990">
    <property type="entry name" value="TPR-like_helical_dom_sf"/>
</dbReference>
<dbReference type="InterPro" id="IPR002885">
    <property type="entry name" value="PPR_rpt"/>
</dbReference>
<organism evidence="3 4">
    <name type="scientific">Flemingia macrophylla</name>
    <dbReference type="NCBI Taxonomy" id="520843"/>
    <lineage>
        <taxon>Eukaryota</taxon>
        <taxon>Viridiplantae</taxon>
        <taxon>Streptophyta</taxon>
        <taxon>Embryophyta</taxon>
        <taxon>Tracheophyta</taxon>
        <taxon>Spermatophyta</taxon>
        <taxon>Magnoliopsida</taxon>
        <taxon>eudicotyledons</taxon>
        <taxon>Gunneridae</taxon>
        <taxon>Pentapetalae</taxon>
        <taxon>rosids</taxon>
        <taxon>fabids</taxon>
        <taxon>Fabales</taxon>
        <taxon>Fabaceae</taxon>
        <taxon>Papilionoideae</taxon>
        <taxon>50 kb inversion clade</taxon>
        <taxon>NPAAA clade</taxon>
        <taxon>indigoferoid/millettioid clade</taxon>
        <taxon>Phaseoleae</taxon>
        <taxon>Flemingia</taxon>
    </lineage>
</organism>
<reference evidence="3 4" key="1">
    <citation type="submission" date="2024-08" db="EMBL/GenBank/DDBJ databases">
        <title>Insights into the chromosomal genome structure of Flemingia macrophylla.</title>
        <authorList>
            <person name="Ding Y."/>
            <person name="Zhao Y."/>
            <person name="Bi W."/>
            <person name="Wu M."/>
            <person name="Zhao G."/>
            <person name="Gong Y."/>
            <person name="Li W."/>
            <person name="Zhang P."/>
        </authorList>
    </citation>
    <scope>NUCLEOTIDE SEQUENCE [LARGE SCALE GENOMIC DNA]</scope>
    <source>
        <strain evidence="3">DYQJB</strain>
        <tissue evidence="3">Leaf</tissue>
    </source>
</reference>
<dbReference type="Pfam" id="PF20431">
    <property type="entry name" value="E_motif"/>
    <property type="match status" value="1"/>
</dbReference>
<dbReference type="PROSITE" id="PS51375">
    <property type="entry name" value="PPR"/>
    <property type="match status" value="3"/>
</dbReference>